<feature type="signal peptide" evidence="3">
    <location>
        <begin position="1"/>
        <end position="21"/>
    </location>
</feature>
<dbReference type="SUPFAM" id="SSF51445">
    <property type="entry name" value="(Trans)glycosidases"/>
    <property type="match status" value="1"/>
</dbReference>
<protein>
    <submittedName>
        <fullName evidence="5">Glycoside hydrolase family 2 TIM barrel-domain containing protein</fullName>
    </submittedName>
</protein>
<dbReference type="Pfam" id="PF02836">
    <property type="entry name" value="Glyco_hydro_2_C"/>
    <property type="match status" value="1"/>
</dbReference>
<feature type="domain" description="Glycoside hydrolase family 2 catalytic" evidence="4">
    <location>
        <begin position="183"/>
        <end position="293"/>
    </location>
</feature>
<keyword evidence="3" id="KW-0732">Signal</keyword>
<evidence type="ECO:0000256" key="3">
    <source>
        <dbReference type="SAM" id="SignalP"/>
    </source>
</evidence>
<evidence type="ECO:0000313" key="6">
    <source>
        <dbReference type="Proteomes" id="UP001232063"/>
    </source>
</evidence>
<dbReference type="AlphaFoldDB" id="A0AAE3UER2"/>
<dbReference type="Proteomes" id="UP001232063">
    <property type="component" value="Unassembled WGS sequence"/>
</dbReference>
<name>A0AAE3UER2_9BACT</name>
<proteinExistence type="predicted"/>
<organism evidence="5 6">
    <name type="scientific">Xanthocytophaga agilis</name>
    <dbReference type="NCBI Taxonomy" id="3048010"/>
    <lineage>
        <taxon>Bacteria</taxon>
        <taxon>Pseudomonadati</taxon>
        <taxon>Bacteroidota</taxon>
        <taxon>Cytophagia</taxon>
        <taxon>Cytophagales</taxon>
        <taxon>Rhodocytophagaceae</taxon>
        <taxon>Xanthocytophaga</taxon>
    </lineage>
</organism>
<evidence type="ECO:0000256" key="2">
    <source>
        <dbReference type="ARBA" id="ARBA00023295"/>
    </source>
</evidence>
<dbReference type="InterPro" id="IPR018087">
    <property type="entry name" value="Glyco_hydro_5_CS"/>
</dbReference>
<dbReference type="GO" id="GO:0004553">
    <property type="term" value="F:hydrolase activity, hydrolyzing O-glycosyl compounds"/>
    <property type="evidence" value="ECO:0007669"/>
    <property type="project" value="InterPro"/>
</dbReference>
<evidence type="ECO:0000259" key="4">
    <source>
        <dbReference type="Pfam" id="PF02836"/>
    </source>
</evidence>
<gene>
    <name evidence="5" type="ORF">QNI22_07845</name>
</gene>
<evidence type="ECO:0000313" key="5">
    <source>
        <dbReference type="EMBL" id="MDJ1500552.1"/>
    </source>
</evidence>
<reference evidence="5" key="1">
    <citation type="submission" date="2023-05" db="EMBL/GenBank/DDBJ databases">
        <authorList>
            <person name="Zhang X."/>
        </authorList>
    </citation>
    <scope>NUCLEOTIDE SEQUENCE</scope>
    <source>
        <strain evidence="5">BD1B2-1</strain>
    </source>
</reference>
<accession>A0AAE3UER2</accession>
<keyword evidence="6" id="KW-1185">Reference proteome</keyword>
<dbReference type="GO" id="GO:0005975">
    <property type="term" value="P:carbohydrate metabolic process"/>
    <property type="evidence" value="ECO:0007669"/>
    <property type="project" value="InterPro"/>
</dbReference>
<feature type="chain" id="PRO_5041925733" evidence="3">
    <location>
        <begin position="22"/>
        <end position="367"/>
    </location>
</feature>
<dbReference type="Gene3D" id="3.20.20.80">
    <property type="entry name" value="Glycosidases"/>
    <property type="match status" value="1"/>
</dbReference>
<dbReference type="PROSITE" id="PS00659">
    <property type="entry name" value="GLYCOSYL_HYDROL_F5"/>
    <property type="match status" value="1"/>
</dbReference>
<sequence>MKKIVLLFLLCLNASVFVGVAQTKSPRQPRTSQPVQAGRWTIEKANAWYAKQPFLVGANFIPSTAVNELEMWQADTFDPQTIDRELGLAESLGMNIMRVFLHNIPYDTDKEGFLKRINEFLTIADKHHIKIMFVLFDSCWNDNPKAGKQPEPKTGVHNSGWLRCPGTQMLFDSRTWGKLEDYTKGIISAFANDSRVLVWDLFNEPSNSGYMDAVVPLLKKSFEWARAVNPSQPLTAGWWHDHPMSNEVMLNSSDIITFHNYVTPEKLEAQIKDLQATYKRPLICTEYMARKHKSTFEGCLPIFDKYKVGAINWGLVKGKTNTIYAWDEPLPGGEEPKLWFHDIFRPDGTPYQQQEVETIRKFTKAGK</sequence>
<keyword evidence="2" id="KW-0326">Glycosidase</keyword>
<dbReference type="EMBL" id="JASJOU010000002">
    <property type="protein sequence ID" value="MDJ1500552.1"/>
    <property type="molecule type" value="Genomic_DNA"/>
</dbReference>
<evidence type="ECO:0000256" key="1">
    <source>
        <dbReference type="ARBA" id="ARBA00022801"/>
    </source>
</evidence>
<comment type="caution">
    <text evidence="5">The sequence shown here is derived from an EMBL/GenBank/DDBJ whole genome shotgun (WGS) entry which is preliminary data.</text>
</comment>
<dbReference type="InterPro" id="IPR006103">
    <property type="entry name" value="Glyco_hydro_2_cat"/>
</dbReference>
<keyword evidence="1 5" id="KW-0378">Hydrolase</keyword>
<dbReference type="RefSeq" id="WP_314510081.1">
    <property type="nucleotide sequence ID" value="NZ_JASJOU010000002.1"/>
</dbReference>
<dbReference type="InterPro" id="IPR017853">
    <property type="entry name" value="GH"/>
</dbReference>